<evidence type="ECO:0000313" key="3">
    <source>
        <dbReference type="Proteomes" id="UP000093309"/>
    </source>
</evidence>
<reference evidence="3" key="1">
    <citation type="submission" date="2016-05" db="EMBL/GenBank/DDBJ databases">
        <title>Paenibacillus oryzae. sp. nov., isolated from the rice root.</title>
        <authorList>
            <person name="Zhang J."/>
            <person name="Zhang X."/>
        </authorList>
    </citation>
    <scope>NUCLEOTIDE SEQUENCE [LARGE SCALE GENOMIC DNA]</scope>
    <source>
        <strain evidence="3">KCTC13222</strain>
    </source>
</reference>
<feature type="region of interest" description="Disordered" evidence="1">
    <location>
        <begin position="80"/>
        <end position="104"/>
    </location>
</feature>
<feature type="compositionally biased region" description="Low complexity" evidence="1">
    <location>
        <begin position="13"/>
        <end position="25"/>
    </location>
</feature>
<organism evidence="2 3">
    <name type="scientific">Paenibacillus pectinilyticus</name>
    <dbReference type="NCBI Taxonomy" id="512399"/>
    <lineage>
        <taxon>Bacteria</taxon>
        <taxon>Bacillati</taxon>
        <taxon>Bacillota</taxon>
        <taxon>Bacilli</taxon>
        <taxon>Bacillales</taxon>
        <taxon>Paenibacillaceae</taxon>
        <taxon>Paenibacillus</taxon>
    </lineage>
</organism>
<gene>
    <name evidence="2" type="ORF">A8709_14950</name>
</gene>
<feature type="compositionally biased region" description="Polar residues" evidence="1">
    <location>
        <begin position="148"/>
        <end position="159"/>
    </location>
</feature>
<feature type="compositionally biased region" description="Low complexity" evidence="1">
    <location>
        <begin position="81"/>
        <end position="104"/>
    </location>
</feature>
<evidence type="ECO:0000313" key="2">
    <source>
        <dbReference type="EMBL" id="OCT15379.1"/>
    </source>
</evidence>
<sequence length="195" mass="20678">MSIQPTNSSYSSNPVNKLNPNNPLPGSTQTSHKHGHHHHAKKTDSVELGQSNVQNTQGYSPQDSQINPLLQIIDTVKHSLPSSTDVSGPDPTTSSSSSDASPVSKIIQDVKAILTTQSNPEAAQPSDPSDNDPMHNLIQDIRAALDAQHSQGAQNTETDPMTKLIQEIQAEMDAQNSSKVSETSSSSSSSSSTNS</sequence>
<dbReference type="OrthoDB" id="9921371at2"/>
<feature type="compositionally biased region" description="Low complexity" evidence="1">
    <location>
        <begin position="177"/>
        <end position="195"/>
    </location>
</feature>
<feature type="compositionally biased region" description="Polar residues" evidence="1">
    <location>
        <begin position="1"/>
        <end position="12"/>
    </location>
</feature>
<keyword evidence="3" id="KW-1185">Reference proteome</keyword>
<feature type="region of interest" description="Disordered" evidence="1">
    <location>
        <begin position="1"/>
        <end position="46"/>
    </location>
</feature>
<comment type="caution">
    <text evidence="2">The sequence shown here is derived from an EMBL/GenBank/DDBJ whole genome shotgun (WGS) entry which is preliminary data.</text>
</comment>
<evidence type="ECO:0000256" key="1">
    <source>
        <dbReference type="SAM" id="MobiDB-lite"/>
    </source>
</evidence>
<name>A0A1C1A497_9BACL</name>
<dbReference type="AlphaFoldDB" id="A0A1C1A497"/>
<accession>A0A1C1A497</accession>
<feature type="compositionally biased region" description="Basic residues" evidence="1">
    <location>
        <begin position="31"/>
        <end position="41"/>
    </location>
</feature>
<feature type="region of interest" description="Disordered" evidence="1">
    <location>
        <begin position="143"/>
        <end position="195"/>
    </location>
</feature>
<dbReference type="Proteomes" id="UP000093309">
    <property type="component" value="Unassembled WGS sequence"/>
</dbReference>
<protein>
    <submittedName>
        <fullName evidence="2">Uncharacterized protein</fullName>
    </submittedName>
</protein>
<dbReference type="RefSeq" id="WP_065852290.1">
    <property type="nucleotide sequence ID" value="NZ_LYPC01000014.1"/>
</dbReference>
<dbReference type="EMBL" id="LYPC01000014">
    <property type="protein sequence ID" value="OCT15379.1"/>
    <property type="molecule type" value="Genomic_DNA"/>
</dbReference>
<proteinExistence type="predicted"/>